<dbReference type="AlphaFoldDB" id="A0A1T5C1Z9"/>
<dbReference type="SUPFAM" id="SSF52540">
    <property type="entry name" value="P-loop containing nucleoside triphosphate hydrolases"/>
    <property type="match status" value="1"/>
</dbReference>
<dbReference type="InterPro" id="IPR026634">
    <property type="entry name" value="TPST-like"/>
</dbReference>
<evidence type="ECO:0000313" key="2">
    <source>
        <dbReference type="EMBL" id="SKB53618.1"/>
    </source>
</evidence>
<dbReference type="OrthoDB" id="9800698at2"/>
<reference evidence="3" key="1">
    <citation type="submission" date="2017-02" db="EMBL/GenBank/DDBJ databases">
        <authorList>
            <person name="Varghese N."/>
            <person name="Submissions S."/>
        </authorList>
    </citation>
    <scope>NUCLEOTIDE SEQUENCE [LARGE SCALE GENOMIC DNA]</scope>
    <source>
        <strain evidence="3">R11H</strain>
    </source>
</reference>
<dbReference type="InterPro" id="IPR019734">
    <property type="entry name" value="TPR_rpt"/>
</dbReference>
<dbReference type="SMART" id="SM00028">
    <property type="entry name" value="TPR"/>
    <property type="match status" value="4"/>
</dbReference>
<dbReference type="InterPro" id="IPR027417">
    <property type="entry name" value="P-loop_NTPase"/>
</dbReference>
<dbReference type="PANTHER" id="PTHR12788:SF10">
    <property type="entry name" value="PROTEIN-TYROSINE SULFOTRANSFERASE"/>
    <property type="match status" value="1"/>
</dbReference>
<evidence type="ECO:0000256" key="1">
    <source>
        <dbReference type="ARBA" id="ARBA00022679"/>
    </source>
</evidence>
<dbReference type="Gene3D" id="3.40.50.300">
    <property type="entry name" value="P-loop containing nucleotide triphosphate hydrolases"/>
    <property type="match status" value="1"/>
</dbReference>
<dbReference type="Pfam" id="PF14559">
    <property type="entry name" value="TPR_19"/>
    <property type="match status" value="1"/>
</dbReference>
<organism evidence="2 3">
    <name type="scientific">Sphingopyxis flava</name>
    <dbReference type="NCBI Taxonomy" id="1507287"/>
    <lineage>
        <taxon>Bacteria</taxon>
        <taxon>Pseudomonadati</taxon>
        <taxon>Pseudomonadota</taxon>
        <taxon>Alphaproteobacteria</taxon>
        <taxon>Sphingomonadales</taxon>
        <taxon>Sphingomonadaceae</taxon>
        <taxon>Sphingopyxis</taxon>
    </lineage>
</organism>
<dbReference type="GO" id="GO:0008476">
    <property type="term" value="F:protein-tyrosine sulfotransferase activity"/>
    <property type="evidence" value="ECO:0007669"/>
    <property type="project" value="InterPro"/>
</dbReference>
<dbReference type="RefSeq" id="WP_079638289.1">
    <property type="nucleotide sequence ID" value="NZ_FUYP01000008.1"/>
</dbReference>
<gene>
    <name evidence="2" type="ORF">SAMN06295937_1008130</name>
</gene>
<keyword evidence="1" id="KW-0808">Transferase</keyword>
<keyword evidence="3" id="KW-1185">Reference proteome</keyword>
<sequence length="541" mass="60790">MNATNARGTVTTYPALTQADELATAGKLDAAAQRIIEHLRRHPDEPQGLAKLGEFAMLLGGLVQAEQFLRRAILRGANQFEVRRNLASVLNQQERLDEARAMFEALAREDEDPTISALHGLTLDKLGRNDEARAILETLVTLYPDRPHFWISYGHNLRAAGRVDDAIAAYRNAAEIDYECGEAWWGLASIKSRVFTDADIEMMQKGLKVAIDERNSSPLHFALARAFHDRKRYAEAFEHYREANRQRAESIGYDAKELTEEIAELERVVTRDFIAALPDAPAGDSVPVFIVSLPRSGSTLLEQMLGSHADIEPVGELPYAPAILRSVMEMATRRGPVTVPQLIAGLHPDQAAAMGEDYLRRAAFHRKSGKRYFIDKLPHNWSNIMFLRKILPQAKFLDIRRPAMDCCFSNFTQSFSRAHASSFALRDIGQCYVDYVRLMTHLGRVAPGLVHHIDYAALVADPEAQLRPALAHLGLEWDPAILEFHKLDRVVRTPSSEQVRRPLNRDGMEVWRPYAEWLGPLRDALGDLAEQEGRRKTPAPS</sequence>
<evidence type="ECO:0000313" key="3">
    <source>
        <dbReference type="Proteomes" id="UP000190044"/>
    </source>
</evidence>
<protein>
    <submittedName>
        <fullName evidence="2">Tetratricopeptide repeat-containing protein</fullName>
    </submittedName>
</protein>
<proteinExistence type="predicted"/>
<dbReference type="SUPFAM" id="SSF48452">
    <property type="entry name" value="TPR-like"/>
    <property type="match status" value="1"/>
</dbReference>
<dbReference type="InterPro" id="IPR011990">
    <property type="entry name" value="TPR-like_helical_dom_sf"/>
</dbReference>
<dbReference type="Pfam" id="PF13469">
    <property type="entry name" value="Sulfotransfer_3"/>
    <property type="match status" value="1"/>
</dbReference>
<dbReference type="Pfam" id="PF13432">
    <property type="entry name" value="TPR_16"/>
    <property type="match status" value="2"/>
</dbReference>
<dbReference type="Gene3D" id="1.25.40.10">
    <property type="entry name" value="Tetratricopeptide repeat domain"/>
    <property type="match status" value="1"/>
</dbReference>
<dbReference type="PANTHER" id="PTHR12788">
    <property type="entry name" value="PROTEIN-TYROSINE SULFOTRANSFERASE 2"/>
    <property type="match status" value="1"/>
</dbReference>
<dbReference type="EMBL" id="FUYP01000008">
    <property type="protein sequence ID" value="SKB53618.1"/>
    <property type="molecule type" value="Genomic_DNA"/>
</dbReference>
<dbReference type="Proteomes" id="UP000190044">
    <property type="component" value="Unassembled WGS sequence"/>
</dbReference>
<name>A0A1T5C1Z9_9SPHN</name>
<accession>A0A1T5C1Z9</accession>